<sequence length="97" mass="10473">MPTLKTTDVTNVRESLSDIISMLSPTETPFMSSIAKTDATAVKTEFLKDDLAPANKDNAAVEGADAGDASQNGPTRLSNYCQIFVKPINVSRYSECR</sequence>
<dbReference type="RefSeq" id="WP_281407292.1">
    <property type="nucleotide sequence ID" value="NZ_VIWP01000015.1"/>
</dbReference>
<organism evidence="1 2">
    <name type="scientific">Neorhizobium alkalisoli</name>
    <dbReference type="NCBI Taxonomy" id="528178"/>
    <lineage>
        <taxon>Bacteria</taxon>
        <taxon>Pseudomonadati</taxon>
        <taxon>Pseudomonadota</taxon>
        <taxon>Alphaproteobacteria</taxon>
        <taxon>Hyphomicrobiales</taxon>
        <taxon>Rhizobiaceae</taxon>
        <taxon>Rhizobium/Agrobacterium group</taxon>
        <taxon>Neorhizobium</taxon>
    </lineage>
</organism>
<reference evidence="1 2" key="1">
    <citation type="submission" date="2019-06" db="EMBL/GenBank/DDBJ databases">
        <title>Sorghum-associated microbial communities from plants grown in Nebraska, USA.</title>
        <authorList>
            <person name="Schachtman D."/>
        </authorList>
    </citation>
    <scope>NUCLEOTIDE SEQUENCE [LARGE SCALE GENOMIC DNA]</scope>
    <source>
        <strain evidence="1 2">1225</strain>
    </source>
</reference>
<dbReference type="Proteomes" id="UP000320653">
    <property type="component" value="Unassembled WGS sequence"/>
</dbReference>
<name>A0A561Q7I1_9HYPH</name>
<dbReference type="Pfam" id="PF17236">
    <property type="entry name" value="SU10_MCP"/>
    <property type="match status" value="1"/>
</dbReference>
<evidence type="ECO:0000313" key="1">
    <source>
        <dbReference type="EMBL" id="TWF46318.1"/>
    </source>
</evidence>
<dbReference type="AlphaFoldDB" id="A0A561Q7I1"/>
<dbReference type="InterPro" id="IPR035198">
    <property type="entry name" value="SU10_MCP"/>
</dbReference>
<accession>A0A561Q7I1</accession>
<gene>
    <name evidence="1" type="ORF">FHW37_11513</name>
</gene>
<keyword evidence="2" id="KW-1185">Reference proteome</keyword>
<proteinExistence type="predicted"/>
<evidence type="ECO:0000313" key="2">
    <source>
        <dbReference type="Proteomes" id="UP000320653"/>
    </source>
</evidence>
<dbReference type="EMBL" id="VIWP01000015">
    <property type="protein sequence ID" value="TWF46318.1"/>
    <property type="molecule type" value="Genomic_DNA"/>
</dbReference>
<protein>
    <submittedName>
        <fullName evidence="1">Uncharacterized protein</fullName>
    </submittedName>
</protein>
<comment type="caution">
    <text evidence="1">The sequence shown here is derived from an EMBL/GenBank/DDBJ whole genome shotgun (WGS) entry which is preliminary data.</text>
</comment>